<organism evidence="1 2">
    <name type="scientific">Armillaria gallica</name>
    <name type="common">Bulbous honey fungus</name>
    <name type="synonym">Armillaria bulbosa</name>
    <dbReference type="NCBI Taxonomy" id="47427"/>
    <lineage>
        <taxon>Eukaryota</taxon>
        <taxon>Fungi</taxon>
        <taxon>Dikarya</taxon>
        <taxon>Basidiomycota</taxon>
        <taxon>Agaricomycotina</taxon>
        <taxon>Agaricomycetes</taxon>
        <taxon>Agaricomycetidae</taxon>
        <taxon>Agaricales</taxon>
        <taxon>Marasmiineae</taxon>
        <taxon>Physalacriaceae</taxon>
        <taxon>Armillaria</taxon>
    </lineage>
</organism>
<reference evidence="2" key="1">
    <citation type="journal article" date="2017" name="Nat. Ecol. Evol.">
        <title>Genome expansion and lineage-specific genetic innovations in the forest pathogenic fungi Armillaria.</title>
        <authorList>
            <person name="Sipos G."/>
            <person name="Prasanna A.N."/>
            <person name="Walter M.C."/>
            <person name="O'Connor E."/>
            <person name="Balint B."/>
            <person name="Krizsan K."/>
            <person name="Kiss B."/>
            <person name="Hess J."/>
            <person name="Varga T."/>
            <person name="Slot J."/>
            <person name="Riley R."/>
            <person name="Boka B."/>
            <person name="Rigling D."/>
            <person name="Barry K."/>
            <person name="Lee J."/>
            <person name="Mihaltcheva S."/>
            <person name="LaButti K."/>
            <person name="Lipzen A."/>
            <person name="Waldron R."/>
            <person name="Moloney N.M."/>
            <person name="Sperisen C."/>
            <person name="Kredics L."/>
            <person name="Vagvoelgyi C."/>
            <person name="Patrignani A."/>
            <person name="Fitzpatrick D."/>
            <person name="Nagy I."/>
            <person name="Doyle S."/>
            <person name="Anderson J.B."/>
            <person name="Grigoriev I.V."/>
            <person name="Gueldener U."/>
            <person name="Muensterkoetter M."/>
            <person name="Nagy L.G."/>
        </authorList>
    </citation>
    <scope>NUCLEOTIDE SEQUENCE [LARGE SCALE GENOMIC DNA]</scope>
    <source>
        <strain evidence="2">Ar21-2</strain>
    </source>
</reference>
<dbReference type="OMA" id="SEDEAWI"/>
<gene>
    <name evidence="1" type="ORF">ARMGADRAFT_1075012</name>
</gene>
<dbReference type="Proteomes" id="UP000217790">
    <property type="component" value="Unassembled WGS sequence"/>
</dbReference>
<keyword evidence="2" id="KW-1185">Reference proteome</keyword>
<evidence type="ECO:0000313" key="2">
    <source>
        <dbReference type="Proteomes" id="UP000217790"/>
    </source>
</evidence>
<dbReference type="AlphaFoldDB" id="A0A2H3DSE7"/>
<evidence type="ECO:0000313" key="1">
    <source>
        <dbReference type="EMBL" id="PBK98139.1"/>
    </source>
</evidence>
<dbReference type="EMBL" id="KZ293648">
    <property type="protein sequence ID" value="PBK98139.1"/>
    <property type="molecule type" value="Genomic_DNA"/>
</dbReference>
<accession>A0A2H3DSE7</accession>
<name>A0A2H3DSE7_ARMGA</name>
<proteinExistence type="predicted"/>
<dbReference type="OrthoDB" id="3031447at2759"/>
<sequence length="239" mass="27109">MSQYFVTNANGNVPRAYTVSLNPHLQSFHVSDIINPPSMLYYQDRVEASFASQPLSLTDVATIEAKPEEMKQPIVFNVKHSWRIFGSSLDSDEGLWMFDLSGRRPLQLAKHCSISMTFKSGWVADVKIDIEDAIICINFITTHPSFIPGTPLPRYFNTDLLSSVLQSMEQARNLRVLAIIAMGELLAFINYWRITVGSNWASNFSSVGRTFIQRIQLTRLPMRGGIFDAENRVHGFFIR</sequence>
<dbReference type="InParanoid" id="A0A2H3DSE7"/>
<protein>
    <submittedName>
        <fullName evidence="1">Uncharacterized protein</fullName>
    </submittedName>
</protein>